<protein>
    <submittedName>
        <fullName evidence="1">Uncharacterized protein</fullName>
    </submittedName>
</protein>
<gene>
    <name evidence="1" type="ORF">AVEN_62971_1</name>
</gene>
<accession>A0A4Y2KI77</accession>
<organism evidence="1 2">
    <name type="scientific">Araneus ventricosus</name>
    <name type="common">Orbweaver spider</name>
    <name type="synonym">Epeira ventricosa</name>
    <dbReference type="NCBI Taxonomy" id="182803"/>
    <lineage>
        <taxon>Eukaryota</taxon>
        <taxon>Metazoa</taxon>
        <taxon>Ecdysozoa</taxon>
        <taxon>Arthropoda</taxon>
        <taxon>Chelicerata</taxon>
        <taxon>Arachnida</taxon>
        <taxon>Araneae</taxon>
        <taxon>Araneomorphae</taxon>
        <taxon>Entelegynae</taxon>
        <taxon>Araneoidea</taxon>
        <taxon>Araneidae</taxon>
        <taxon>Araneus</taxon>
    </lineage>
</organism>
<dbReference type="EMBL" id="BGPR01004618">
    <property type="protein sequence ID" value="GBN01436.1"/>
    <property type="molecule type" value="Genomic_DNA"/>
</dbReference>
<proteinExistence type="predicted"/>
<dbReference type="Proteomes" id="UP000499080">
    <property type="component" value="Unassembled WGS sequence"/>
</dbReference>
<evidence type="ECO:0000313" key="1">
    <source>
        <dbReference type="EMBL" id="GBN01436.1"/>
    </source>
</evidence>
<dbReference type="AlphaFoldDB" id="A0A4Y2KI77"/>
<evidence type="ECO:0000313" key="2">
    <source>
        <dbReference type="Proteomes" id="UP000499080"/>
    </source>
</evidence>
<sequence>MFNAIFSSKALQANCHICRKTFDPRRYINITAYTAKLWSKRVLKLDSSGPRSQHETTTSPRSITFWHCFWNVPLLLILRLHHRPRPSIWEPTTYL</sequence>
<keyword evidence="2" id="KW-1185">Reference proteome</keyword>
<comment type="caution">
    <text evidence="1">The sequence shown here is derived from an EMBL/GenBank/DDBJ whole genome shotgun (WGS) entry which is preliminary data.</text>
</comment>
<name>A0A4Y2KI77_ARAVE</name>
<reference evidence="1 2" key="1">
    <citation type="journal article" date="2019" name="Sci. Rep.">
        <title>Orb-weaving spider Araneus ventricosus genome elucidates the spidroin gene catalogue.</title>
        <authorList>
            <person name="Kono N."/>
            <person name="Nakamura H."/>
            <person name="Ohtoshi R."/>
            <person name="Moran D.A.P."/>
            <person name="Shinohara A."/>
            <person name="Yoshida Y."/>
            <person name="Fujiwara M."/>
            <person name="Mori M."/>
            <person name="Tomita M."/>
            <person name="Arakawa K."/>
        </authorList>
    </citation>
    <scope>NUCLEOTIDE SEQUENCE [LARGE SCALE GENOMIC DNA]</scope>
</reference>